<protein>
    <recommendedName>
        <fullName evidence="3">Peptidase M20 dimerisation domain-containing protein</fullName>
    </recommendedName>
</protein>
<dbReference type="AlphaFoldDB" id="A0A0N8GQW7"/>
<dbReference type="PATRIC" id="fig|229921.5.peg.1671"/>
<proteinExistence type="predicted"/>
<feature type="domain" description="Peptidase M20 dimerisation" evidence="3">
    <location>
        <begin position="174"/>
        <end position="271"/>
    </location>
</feature>
<dbReference type="InterPro" id="IPR011650">
    <property type="entry name" value="Peptidase_M20_dimer"/>
</dbReference>
<reference evidence="4 5" key="1">
    <citation type="submission" date="2015-07" db="EMBL/GenBank/DDBJ databases">
        <title>Genome sequence of Levilinea saccharolytica DSM 16555.</title>
        <authorList>
            <person name="Hemp J."/>
            <person name="Ward L.M."/>
            <person name="Pace L.A."/>
            <person name="Fischer W.W."/>
        </authorList>
    </citation>
    <scope>NUCLEOTIDE SEQUENCE [LARGE SCALE GENOMIC DNA]</scope>
    <source>
        <strain evidence="4 5">KIBI-1</strain>
    </source>
</reference>
<keyword evidence="5" id="KW-1185">Reference proteome</keyword>
<dbReference type="PANTHER" id="PTHR43808:SF17">
    <property type="entry name" value="PEPTIDASE M20"/>
    <property type="match status" value="1"/>
</dbReference>
<dbReference type="Proteomes" id="UP000050501">
    <property type="component" value="Unassembled WGS sequence"/>
</dbReference>
<organism evidence="4 5">
    <name type="scientific">Levilinea saccharolytica</name>
    <dbReference type="NCBI Taxonomy" id="229921"/>
    <lineage>
        <taxon>Bacteria</taxon>
        <taxon>Bacillati</taxon>
        <taxon>Chloroflexota</taxon>
        <taxon>Anaerolineae</taxon>
        <taxon>Anaerolineales</taxon>
        <taxon>Anaerolineaceae</taxon>
        <taxon>Levilinea</taxon>
    </lineage>
</organism>
<dbReference type="PANTHER" id="PTHR43808">
    <property type="entry name" value="ACETYLORNITHINE DEACETYLASE"/>
    <property type="match status" value="1"/>
</dbReference>
<dbReference type="SUPFAM" id="SSF55031">
    <property type="entry name" value="Bacterial exopeptidase dimerisation domain"/>
    <property type="match status" value="1"/>
</dbReference>
<dbReference type="InterPro" id="IPR002933">
    <property type="entry name" value="Peptidase_M20"/>
</dbReference>
<evidence type="ECO:0000256" key="1">
    <source>
        <dbReference type="ARBA" id="ARBA00022723"/>
    </source>
</evidence>
<evidence type="ECO:0000259" key="3">
    <source>
        <dbReference type="Pfam" id="PF07687"/>
    </source>
</evidence>
<dbReference type="Gene3D" id="3.30.70.360">
    <property type="match status" value="1"/>
</dbReference>
<dbReference type="RefSeq" id="WP_062418731.1">
    <property type="nucleotide sequence ID" value="NZ_DF967974.1"/>
</dbReference>
<dbReference type="Pfam" id="PF01546">
    <property type="entry name" value="Peptidase_M20"/>
    <property type="match status" value="1"/>
</dbReference>
<evidence type="ECO:0000313" key="4">
    <source>
        <dbReference type="EMBL" id="KPL84850.1"/>
    </source>
</evidence>
<evidence type="ECO:0000256" key="2">
    <source>
        <dbReference type="ARBA" id="ARBA00022801"/>
    </source>
</evidence>
<accession>A0A0N8GQW7</accession>
<name>A0A0N8GQW7_9CHLR</name>
<sequence>MIEFSSQTTAQILELACTLQQIPAPTFNEQPRLQFLRGLWQNLGFGAIQMDAAGNLLACLPGSGGRPLVLTAHADTVHPLGTDLTLTREADRLLGPAIGDNSLGVAAMTHAVLWLRENGFIPPGDLWFAATVGEEGLGNLSGVRAVVERFQAKPVAYIHLEGMGLGSVFHRGLGVQRYQITVRTAGGHSWADYGSPSAIHAIAQLVTAFTQIPIPTKPRTSLNVGKISGGISVNSIASQASLELDLRSENPQSLGQLIQAVQNLIQNAQRPGIEIDTIEIGSRPAGEIPESHPLVQLAVRALTECGQPVYLSIASTEANIPLSLGLPSVCVGITHGGSAHTLQEWIALDPISIGFRQVLTLLTQAWQTA</sequence>
<gene>
    <name evidence="4" type="ORF">ADN01_07165</name>
</gene>
<dbReference type="Pfam" id="PF07687">
    <property type="entry name" value="M20_dimer"/>
    <property type="match status" value="1"/>
</dbReference>
<dbReference type="Gene3D" id="3.40.630.10">
    <property type="entry name" value="Zn peptidases"/>
    <property type="match status" value="1"/>
</dbReference>
<dbReference type="InterPro" id="IPR036264">
    <property type="entry name" value="Bact_exopeptidase_dim_dom"/>
</dbReference>
<evidence type="ECO:0000313" key="5">
    <source>
        <dbReference type="Proteomes" id="UP000050501"/>
    </source>
</evidence>
<keyword evidence="1" id="KW-0479">Metal-binding</keyword>
<dbReference type="InterPro" id="IPR050072">
    <property type="entry name" value="Peptidase_M20A"/>
</dbReference>
<keyword evidence="2" id="KW-0378">Hydrolase</keyword>
<dbReference type="STRING" id="229921.ADN01_07165"/>
<dbReference type="EMBL" id="LGCM01000028">
    <property type="protein sequence ID" value="KPL84850.1"/>
    <property type="molecule type" value="Genomic_DNA"/>
</dbReference>
<dbReference type="GO" id="GO:0046872">
    <property type="term" value="F:metal ion binding"/>
    <property type="evidence" value="ECO:0007669"/>
    <property type="project" value="UniProtKB-KW"/>
</dbReference>
<dbReference type="SUPFAM" id="SSF53187">
    <property type="entry name" value="Zn-dependent exopeptidases"/>
    <property type="match status" value="1"/>
</dbReference>
<dbReference type="OrthoDB" id="9783294at2"/>
<comment type="caution">
    <text evidence="4">The sequence shown here is derived from an EMBL/GenBank/DDBJ whole genome shotgun (WGS) entry which is preliminary data.</text>
</comment>
<dbReference type="GO" id="GO:0016787">
    <property type="term" value="F:hydrolase activity"/>
    <property type="evidence" value="ECO:0007669"/>
    <property type="project" value="UniProtKB-KW"/>
</dbReference>